<dbReference type="EMBL" id="JADWDC010000009">
    <property type="protein sequence ID" value="MCC0176484.1"/>
    <property type="molecule type" value="Genomic_DNA"/>
</dbReference>
<dbReference type="GO" id="GO:0008237">
    <property type="term" value="F:metallopeptidase activity"/>
    <property type="evidence" value="ECO:0007669"/>
    <property type="project" value="InterPro"/>
</dbReference>
<dbReference type="RefSeq" id="WP_229639522.1">
    <property type="nucleotide sequence ID" value="NZ_JADWDC010000009.1"/>
</dbReference>
<accession>A0A964BNQ9</accession>
<proteinExistence type="predicted"/>
<dbReference type="Pfam" id="PF18885">
    <property type="entry name" value="DUF5648"/>
    <property type="match status" value="1"/>
</dbReference>
<dbReference type="Gene3D" id="3.40.390.10">
    <property type="entry name" value="Collagenase (Catalytic Domain)"/>
    <property type="match status" value="1"/>
</dbReference>
<dbReference type="AlphaFoldDB" id="A0A964BNQ9"/>
<organism evidence="2 3">
    <name type="scientific">Waterburya agarophytonicola KI4</name>
    <dbReference type="NCBI Taxonomy" id="2874699"/>
    <lineage>
        <taxon>Bacteria</taxon>
        <taxon>Bacillati</taxon>
        <taxon>Cyanobacteriota</taxon>
        <taxon>Cyanophyceae</taxon>
        <taxon>Pleurocapsales</taxon>
        <taxon>Hyellaceae</taxon>
        <taxon>Waterburya</taxon>
        <taxon>Waterburya agarophytonicola</taxon>
    </lineage>
</organism>
<feature type="domain" description="DUF5648" evidence="1">
    <location>
        <begin position="245"/>
        <end position="402"/>
    </location>
</feature>
<evidence type="ECO:0000313" key="2">
    <source>
        <dbReference type="EMBL" id="MCC0176484.1"/>
    </source>
</evidence>
<dbReference type="InterPro" id="IPR043708">
    <property type="entry name" value="DUF5648"/>
</dbReference>
<reference evidence="2" key="1">
    <citation type="journal article" date="2021" name="Antonie Van Leeuwenhoek">
        <title>Draft genome and description of Waterburya agarophytonicola gen. nov. sp. nov. (Pleurocapsales, Cyanobacteria): a seaweed symbiont.</title>
        <authorList>
            <person name="Bonthond G."/>
            <person name="Shalygin S."/>
            <person name="Bayer T."/>
            <person name="Weinberger F."/>
        </authorList>
    </citation>
    <scope>NUCLEOTIDE SEQUENCE</scope>
    <source>
        <strain evidence="2">KI4</strain>
    </source>
</reference>
<name>A0A964BNQ9_9CYAN</name>
<gene>
    <name evidence="2" type="ORF">I4641_05765</name>
</gene>
<dbReference type="Proteomes" id="UP000729733">
    <property type="component" value="Unassembled WGS sequence"/>
</dbReference>
<protein>
    <recommendedName>
        <fullName evidence="1">DUF5648 domain-containing protein</fullName>
    </recommendedName>
</protein>
<dbReference type="InterPro" id="IPR024079">
    <property type="entry name" value="MetalloPept_cat_dom_sf"/>
</dbReference>
<keyword evidence="3" id="KW-1185">Reference proteome</keyword>
<dbReference type="SUPFAM" id="SSF55486">
    <property type="entry name" value="Metalloproteases ('zincins'), catalytic domain"/>
    <property type="match status" value="1"/>
</dbReference>
<evidence type="ECO:0000259" key="1">
    <source>
        <dbReference type="Pfam" id="PF18885"/>
    </source>
</evidence>
<sequence>MAFDIKFDYRFDTIGFFTDERKTIIEQAGDIWSSYIQDEFTSTPAGEVLRFPINGVEQEVTFDEPIDDLIIFISSVELDDDRPTLGEGTYYGDYILGSDREARIEGDNFEPWLGIVQFNASALDNLYFDPTPETDDDIPADKQDFLGLSLHEIGHVLGIGITPAFNRQVNNGEFTGTQSVSLNGGQPIPLDSDLNHIEDGYTLDENSDALLDKSFTFGERNLPTDLDLAILSDIGYEIFAYDAVPVHRFFQYERGFHFYTANETERENVFELSLDGTLQYDYESVAYRVLSSDKDSLTGQNIEGALPVYRFFNRDTGSHLYTISEVEKDSILRTLSNYSFDGIGYYAFESEPQDIDTVPLYRMLNTRSGSHLFTTSEHEFNTVRDTLDYFNVEGNEGVTYYVIDNL</sequence>
<evidence type="ECO:0000313" key="3">
    <source>
        <dbReference type="Proteomes" id="UP000729733"/>
    </source>
</evidence>
<comment type="caution">
    <text evidence="2">The sequence shown here is derived from an EMBL/GenBank/DDBJ whole genome shotgun (WGS) entry which is preliminary data.</text>
</comment>